<reference evidence="1 2" key="1">
    <citation type="submission" date="2024-02" db="EMBL/GenBank/DDBJ databases">
        <title>High-quality chromosome-scale genome assembly of Pensacola bahiagrass (Paspalum notatum Flugge var. saurae).</title>
        <authorList>
            <person name="Vega J.M."/>
            <person name="Podio M."/>
            <person name="Orjuela J."/>
            <person name="Siena L.A."/>
            <person name="Pessino S.C."/>
            <person name="Combes M.C."/>
            <person name="Mariac C."/>
            <person name="Albertini E."/>
            <person name="Pupilli F."/>
            <person name="Ortiz J.P.A."/>
            <person name="Leblanc O."/>
        </authorList>
    </citation>
    <scope>NUCLEOTIDE SEQUENCE [LARGE SCALE GENOMIC DNA]</scope>
    <source>
        <strain evidence="1">R1</strain>
        <tissue evidence="1">Leaf</tissue>
    </source>
</reference>
<gene>
    <name evidence="1" type="ORF">U9M48_020013</name>
</gene>
<dbReference type="EMBL" id="CP144748">
    <property type="protein sequence ID" value="WVZ71423.1"/>
    <property type="molecule type" value="Genomic_DNA"/>
</dbReference>
<evidence type="ECO:0000313" key="2">
    <source>
        <dbReference type="Proteomes" id="UP001341281"/>
    </source>
</evidence>
<accession>A0AAQ3TDD8</accession>
<evidence type="ECO:0000313" key="1">
    <source>
        <dbReference type="EMBL" id="WVZ71423.1"/>
    </source>
</evidence>
<protein>
    <submittedName>
        <fullName evidence="1">Uncharacterized protein</fullName>
    </submittedName>
</protein>
<dbReference type="Proteomes" id="UP001341281">
    <property type="component" value="Chromosome 04"/>
</dbReference>
<proteinExistence type="predicted"/>
<organism evidence="1 2">
    <name type="scientific">Paspalum notatum var. saurae</name>
    <dbReference type="NCBI Taxonomy" id="547442"/>
    <lineage>
        <taxon>Eukaryota</taxon>
        <taxon>Viridiplantae</taxon>
        <taxon>Streptophyta</taxon>
        <taxon>Embryophyta</taxon>
        <taxon>Tracheophyta</taxon>
        <taxon>Spermatophyta</taxon>
        <taxon>Magnoliopsida</taxon>
        <taxon>Liliopsida</taxon>
        <taxon>Poales</taxon>
        <taxon>Poaceae</taxon>
        <taxon>PACMAD clade</taxon>
        <taxon>Panicoideae</taxon>
        <taxon>Andropogonodae</taxon>
        <taxon>Paspaleae</taxon>
        <taxon>Paspalinae</taxon>
        <taxon>Paspalum</taxon>
    </lineage>
</organism>
<sequence>MDAEDWLCAIEREVDVAQCTDQEKVLYGLTNYGVPLNNGGNHTAWLITTPTPSPGRSSQRGSERIMFQLV</sequence>
<name>A0AAQ3TDD8_PASNO</name>
<dbReference type="AlphaFoldDB" id="A0AAQ3TDD8"/>
<keyword evidence="2" id="KW-1185">Reference proteome</keyword>